<organism evidence="2 3">
    <name type="scientific">Skeletonema marinoi</name>
    <dbReference type="NCBI Taxonomy" id="267567"/>
    <lineage>
        <taxon>Eukaryota</taxon>
        <taxon>Sar</taxon>
        <taxon>Stramenopiles</taxon>
        <taxon>Ochrophyta</taxon>
        <taxon>Bacillariophyta</taxon>
        <taxon>Coscinodiscophyceae</taxon>
        <taxon>Thalassiosirophycidae</taxon>
        <taxon>Thalassiosirales</taxon>
        <taxon>Skeletonemataceae</taxon>
        <taxon>Skeletonema</taxon>
        <taxon>Skeletonema marinoi-dohrnii complex</taxon>
    </lineage>
</organism>
<dbReference type="AlphaFoldDB" id="A0AAD8YNL1"/>
<reference evidence="2" key="1">
    <citation type="submission" date="2023-06" db="EMBL/GenBank/DDBJ databases">
        <title>Survivors Of The Sea: Transcriptome response of Skeletonema marinoi to long-term dormancy.</title>
        <authorList>
            <person name="Pinder M.I.M."/>
            <person name="Kourtchenko O."/>
            <person name="Robertson E.K."/>
            <person name="Larsson T."/>
            <person name="Maumus F."/>
            <person name="Osuna-Cruz C.M."/>
            <person name="Vancaester E."/>
            <person name="Stenow R."/>
            <person name="Vandepoele K."/>
            <person name="Ploug H."/>
            <person name="Bruchert V."/>
            <person name="Godhe A."/>
            <person name="Topel M."/>
        </authorList>
    </citation>
    <scope>NUCLEOTIDE SEQUENCE</scope>
    <source>
        <strain evidence="2">R05AC</strain>
    </source>
</reference>
<protein>
    <submittedName>
        <fullName evidence="2">Uncharacterized protein</fullName>
    </submittedName>
</protein>
<evidence type="ECO:0000256" key="1">
    <source>
        <dbReference type="SAM" id="MobiDB-lite"/>
    </source>
</evidence>
<dbReference type="EMBL" id="JATAAI010000001">
    <property type="protein sequence ID" value="KAK1748595.1"/>
    <property type="molecule type" value="Genomic_DNA"/>
</dbReference>
<name>A0AAD8YNL1_9STRA</name>
<dbReference type="Proteomes" id="UP001224775">
    <property type="component" value="Unassembled WGS sequence"/>
</dbReference>
<feature type="compositionally biased region" description="Polar residues" evidence="1">
    <location>
        <begin position="97"/>
        <end position="109"/>
    </location>
</feature>
<comment type="caution">
    <text evidence="2">The sequence shown here is derived from an EMBL/GenBank/DDBJ whole genome shotgun (WGS) entry which is preliminary data.</text>
</comment>
<evidence type="ECO:0000313" key="3">
    <source>
        <dbReference type="Proteomes" id="UP001224775"/>
    </source>
</evidence>
<sequence length="165" mass="18953">MVITAKIRDATRVAQKKKCTQPWNPEYLKHIQSGKVLRYHHFHALVKAETEEQQEPEADDNNNSASTAKRQKTSSTSNEQQKDNPQQMNTNHEDTPQETNEQQEQDTPQVTQPLLEISGMFDSSGHFTNKSVKYIEQQLKPTYKDCIPNDNDKRVAGMLMLLGRQ</sequence>
<feature type="region of interest" description="Disordered" evidence="1">
    <location>
        <begin position="49"/>
        <end position="109"/>
    </location>
</feature>
<feature type="compositionally biased region" description="Polar residues" evidence="1">
    <location>
        <begin position="61"/>
        <end position="90"/>
    </location>
</feature>
<evidence type="ECO:0000313" key="2">
    <source>
        <dbReference type="EMBL" id="KAK1748595.1"/>
    </source>
</evidence>
<feature type="compositionally biased region" description="Acidic residues" evidence="1">
    <location>
        <begin position="51"/>
        <end position="60"/>
    </location>
</feature>
<keyword evidence="3" id="KW-1185">Reference proteome</keyword>
<accession>A0AAD8YNL1</accession>
<gene>
    <name evidence="2" type="ORF">QTG54_000534</name>
</gene>
<proteinExistence type="predicted"/>